<dbReference type="Proteomes" id="UP000275267">
    <property type="component" value="Unassembled WGS sequence"/>
</dbReference>
<dbReference type="EMBL" id="PQIB02000011">
    <property type="protein sequence ID" value="RLM85998.1"/>
    <property type="molecule type" value="Genomic_DNA"/>
</dbReference>
<evidence type="ECO:0000313" key="2">
    <source>
        <dbReference type="EMBL" id="RLM85998.1"/>
    </source>
</evidence>
<organism evidence="2 3">
    <name type="scientific">Panicum miliaceum</name>
    <name type="common">Proso millet</name>
    <name type="synonym">Broomcorn millet</name>
    <dbReference type="NCBI Taxonomy" id="4540"/>
    <lineage>
        <taxon>Eukaryota</taxon>
        <taxon>Viridiplantae</taxon>
        <taxon>Streptophyta</taxon>
        <taxon>Embryophyta</taxon>
        <taxon>Tracheophyta</taxon>
        <taxon>Spermatophyta</taxon>
        <taxon>Magnoliopsida</taxon>
        <taxon>Liliopsida</taxon>
        <taxon>Poales</taxon>
        <taxon>Poaceae</taxon>
        <taxon>PACMAD clade</taxon>
        <taxon>Panicoideae</taxon>
        <taxon>Panicodae</taxon>
        <taxon>Paniceae</taxon>
        <taxon>Panicinae</taxon>
        <taxon>Panicum</taxon>
        <taxon>Panicum sect. Panicum</taxon>
    </lineage>
</organism>
<dbReference type="InterPro" id="IPR012871">
    <property type="entry name" value="DUF1668_ORYSA"/>
</dbReference>
<comment type="caution">
    <text evidence="2">The sequence shown here is derived from an EMBL/GenBank/DDBJ whole genome shotgun (WGS) entry which is preliminary data.</text>
</comment>
<accession>A0A3L6QRA7</accession>
<dbReference type="OrthoDB" id="590031at2759"/>
<dbReference type="PANTHER" id="PTHR33085">
    <property type="entry name" value="OS12G0113100 PROTEIN-RELATED"/>
    <property type="match status" value="1"/>
</dbReference>
<protein>
    <submittedName>
        <fullName evidence="2">Uncharacterized protein</fullName>
    </submittedName>
</protein>
<reference evidence="3" key="1">
    <citation type="journal article" date="2019" name="Nat. Commun.">
        <title>The genome of broomcorn millet.</title>
        <authorList>
            <person name="Zou C."/>
            <person name="Miki D."/>
            <person name="Li D."/>
            <person name="Tang Q."/>
            <person name="Xiao L."/>
            <person name="Rajput S."/>
            <person name="Deng P."/>
            <person name="Jia W."/>
            <person name="Huang R."/>
            <person name="Zhang M."/>
            <person name="Sun Y."/>
            <person name="Hu J."/>
            <person name="Fu X."/>
            <person name="Schnable P.S."/>
            <person name="Li F."/>
            <person name="Zhang H."/>
            <person name="Feng B."/>
            <person name="Zhu X."/>
            <person name="Liu R."/>
            <person name="Schnable J.C."/>
            <person name="Zhu J.-K."/>
            <person name="Zhang H."/>
        </authorList>
    </citation>
    <scope>NUCLEOTIDE SEQUENCE [LARGE SCALE GENOMIC DNA]</scope>
</reference>
<evidence type="ECO:0000256" key="1">
    <source>
        <dbReference type="SAM" id="MobiDB-lite"/>
    </source>
</evidence>
<feature type="region of interest" description="Disordered" evidence="1">
    <location>
        <begin position="1"/>
        <end position="22"/>
    </location>
</feature>
<dbReference type="PANTHER" id="PTHR33085:SF37">
    <property type="entry name" value="OS12G0139800 PROTEIN"/>
    <property type="match status" value="1"/>
</dbReference>
<dbReference type="Pfam" id="PF07893">
    <property type="entry name" value="DUF1668"/>
    <property type="match status" value="1"/>
</dbReference>
<proteinExistence type="predicted"/>
<gene>
    <name evidence="2" type="ORF">C2845_PM04G20530</name>
</gene>
<dbReference type="AlphaFoldDB" id="A0A3L6QRA7"/>
<evidence type="ECO:0000313" key="3">
    <source>
        <dbReference type="Proteomes" id="UP000275267"/>
    </source>
</evidence>
<sequence>MPRRGNKRKLEETARDPVPCQIARSSSDSPSVYLVVGHEVCLPSYSVYKVQVESLPDDGGGGGGAPRRIRRRRRLRPVASLYSKHRMSFVPFRSRLGPWIVGVGGDYADEDYGPGTIVFDTKTQEAIAGPKLVSTKPHPVLLPVGDRIYALSSSPSVKEDPDFVPWFEMLDLSEAQVADGRLEMPWPPYFPWELTPRQYILPLEVTVKSYAEVGSCILVSVTGQTGTHMFDTGTEQWSKLDDEDLPFVSGAIPHGPLLFLGLSPRGGGKITAYKITVTTGCPSLSIVEFPVVADWEVVEEVASAIRFVPG</sequence>
<name>A0A3L6QRA7_PANMI</name>
<keyword evidence="3" id="KW-1185">Reference proteome</keyword>